<dbReference type="AlphaFoldDB" id="A0A2N9ES13"/>
<gene>
    <name evidence="4" type="ORF">FSB_LOCUS50188</name>
    <name evidence="2" type="ORF">FSB_LOCUS5510</name>
    <name evidence="3" type="ORF">FSB_LOCUS7629</name>
</gene>
<feature type="region of interest" description="Disordered" evidence="1">
    <location>
        <begin position="1"/>
        <end position="25"/>
    </location>
</feature>
<proteinExistence type="predicted"/>
<feature type="compositionally biased region" description="Basic and acidic residues" evidence="1">
    <location>
        <begin position="12"/>
        <end position="25"/>
    </location>
</feature>
<sequence>MGIKDWSSRFFGDSETKKKVGDSETKKIDVEETDEIYRLIKVGERVPNEVLLSHILDSWGKPNRSLCKYLAKQMKENTRYYGTNQYFGRDVEEDLLVKYCGSKQQAEEELRKK</sequence>
<organism evidence="2">
    <name type="scientific">Fagus sylvatica</name>
    <name type="common">Beechnut</name>
    <dbReference type="NCBI Taxonomy" id="28930"/>
    <lineage>
        <taxon>Eukaryota</taxon>
        <taxon>Viridiplantae</taxon>
        <taxon>Streptophyta</taxon>
        <taxon>Embryophyta</taxon>
        <taxon>Tracheophyta</taxon>
        <taxon>Spermatophyta</taxon>
        <taxon>Magnoliopsida</taxon>
        <taxon>eudicotyledons</taxon>
        <taxon>Gunneridae</taxon>
        <taxon>Pentapetalae</taxon>
        <taxon>rosids</taxon>
        <taxon>fabids</taxon>
        <taxon>Fagales</taxon>
        <taxon>Fagaceae</taxon>
        <taxon>Fagus</taxon>
    </lineage>
</organism>
<evidence type="ECO:0000313" key="4">
    <source>
        <dbReference type="EMBL" id="SPD22306.1"/>
    </source>
</evidence>
<accession>A0A2N9ES13</accession>
<evidence type="ECO:0000256" key="1">
    <source>
        <dbReference type="SAM" id="MobiDB-lite"/>
    </source>
</evidence>
<dbReference type="EMBL" id="OIVN01000411">
    <property type="protein sequence ID" value="SPC79747.1"/>
    <property type="molecule type" value="Genomic_DNA"/>
</dbReference>
<evidence type="ECO:0000313" key="3">
    <source>
        <dbReference type="EMBL" id="SPC79747.1"/>
    </source>
</evidence>
<evidence type="ECO:0000313" key="2">
    <source>
        <dbReference type="EMBL" id="SPC77628.1"/>
    </source>
</evidence>
<reference evidence="2" key="1">
    <citation type="submission" date="2018-02" db="EMBL/GenBank/DDBJ databases">
        <authorList>
            <person name="Cohen D.B."/>
            <person name="Kent A.D."/>
        </authorList>
    </citation>
    <scope>NUCLEOTIDE SEQUENCE</scope>
</reference>
<dbReference type="EMBL" id="OIVN01000283">
    <property type="protein sequence ID" value="SPC77628.1"/>
    <property type="molecule type" value="Genomic_DNA"/>
</dbReference>
<name>A0A2N9ES13_FAGSY</name>
<protein>
    <submittedName>
        <fullName evidence="2">Uncharacterized protein</fullName>
    </submittedName>
</protein>
<dbReference type="EMBL" id="OIVN01005405">
    <property type="protein sequence ID" value="SPD22306.1"/>
    <property type="molecule type" value="Genomic_DNA"/>
</dbReference>